<reference evidence="1" key="2">
    <citation type="submission" date="2015-03" db="UniProtKB">
        <authorList>
            <consortium name="EnsemblPlants"/>
        </authorList>
    </citation>
    <scope>IDENTIFICATION</scope>
</reference>
<evidence type="ECO:0000313" key="2">
    <source>
        <dbReference type="Proteomes" id="UP000026960"/>
    </source>
</evidence>
<sequence>MEMKVAAIGDKAVEEHLEDLFFHLHLVRGAGEVYTSISTALEESFSQFKSFRFPK</sequence>
<evidence type="ECO:0000313" key="1">
    <source>
        <dbReference type="EnsemblPlants" id="OBART12G09630.1"/>
    </source>
</evidence>
<reference evidence="1" key="1">
    <citation type="journal article" date="2009" name="Rice">
        <title>De Novo Next Generation Sequencing of Plant Genomes.</title>
        <authorList>
            <person name="Rounsley S."/>
            <person name="Marri P.R."/>
            <person name="Yu Y."/>
            <person name="He R."/>
            <person name="Sisneros N."/>
            <person name="Goicoechea J.L."/>
            <person name="Lee S.J."/>
            <person name="Angelova A."/>
            <person name="Kudrna D."/>
            <person name="Luo M."/>
            <person name="Affourtit J."/>
            <person name="Desany B."/>
            <person name="Knight J."/>
            <person name="Niazi F."/>
            <person name="Egholm M."/>
            <person name="Wing R.A."/>
        </authorList>
    </citation>
    <scope>NUCLEOTIDE SEQUENCE [LARGE SCALE GENOMIC DNA]</scope>
    <source>
        <strain evidence="1">cv. IRGC 105608</strain>
    </source>
</reference>
<protein>
    <submittedName>
        <fullName evidence="1">Uncharacterized protein</fullName>
    </submittedName>
</protein>
<dbReference type="EnsemblPlants" id="OBART12G09630.1">
    <property type="protein sequence ID" value="OBART12G09630.1"/>
    <property type="gene ID" value="OBART12G09630"/>
</dbReference>
<dbReference type="AlphaFoldDB" id="A0A0D3HTP3"/>
<proteinExistence type="predicted"/>
<accession>A0A0D3HTP3</accession>
<organism evidence="1">
    <name type="scientific">Oryza barthii</name>
    <dbReference type="NCBI Taxonomy" id="65489"/>
    <lineage>
        <taxon>Eukaryota</taxon>
        <taxon>Viridiplantae</taxon>
        <taxon>Streptophyta</taxon>
        <taxon>Embryophyta</taxon>
        <taxon>Tracheophyta</taxon>
        <taxon>Spermatophyta</taxon>
        <taxon>Magnoliopsida</taxon>
        <taxon>Liliopsida</taxon>
        <taxon>Poales</taxon>
        <taxon>Poaceae</taxon>
        <taxon>BOP clade</taxon>
        <taxon>Oryzoideae</taxon>
        <taxon>Oryzeae</taxon>
        <taxon>Oryzinae</taxon>
        <taxon>Oryza</taxon>
    </lineage>
</organism>
<keyword evidence="2" id="KW-1185">Reference proteome</keyword>
<dbReference type="Proteomes" id="UP000026960">
    <property type="component" value="Chromosome 12"/>
</dbReference>
<dbReference type="HOGENOM" id="CLU_3035539_0_0_1"/>
<name>A0A0D3HTP3_9ORYZ</name>
<dbReference type="PaxDb" id="65489-OBART12G09630.1"/>
<dbReference type="Gramene" id="OBART12G09630.1">
    <property type="protein sequence ID" value="OBART12G09630.1"/>
    <property type="gene ID" value="OBART12G09630"/>
</dbReference>